<reference evidence="2 3" key="1">
    <citation type="submission" date="2023-07" db="EMBL/GenBank/DDBJ databases">
        <title>Genomic Encyclopedia of Type Strains, Phase IV (KMG-IV): sequencing the most valuable type-strain genomes for metagenomic binning, comparative biology and taxonomic classification.</title>
        <authorList>
            <person name="Goeker M."/>
        </authorList>
    </citation>
    <scope>NUCLEOTIDE SEQUENCE [LARGE SCALE GENOMIC DNA]</scope>
    <source>
        <strain evidence="2 3">DSM 1400</strain>
    </source>
</reference>
<evidence type="ECO:0000313" key="2">
    <source>
        <dbReference type="EMBL" id="MDQ0479225.1"/>
    </source>
</evidence>
<comment type="caution">
    <text evidence="2">The sequence shown here is derived from an EMBL/GenBank/DDBJ whole genome shotgun (WGS) entry which is preliminary data.</text>
</comment>
<dbReference type="InterPro" id="IPR035890">
    <property type="entry name" value="Anti-sigma-28_factor_FlgM_sf"/>
</dbReference>
<feature type="domain" description="Anti-sigma-28 factor FlgM C-terminal" evidence="1">
    <location>
        <begin position="32"/>
        <end position="84"/>
    </location>
</feature>
<dbReference type="SUPFAM" id="SSF101498">
    <property type="entry name" value="Anti-sigma factor FlgM"/>
    <property type="match status" value="1"/>
</dbReference>
<keyword evidence="3" id="KW-1185">Reference proteome</keyword>
<proteinExistence type="predicted"/>
<keyword evidence="2" id="KW-0969">Cilium</keyword>
<protein>
    <submittedName>
        <fullName evidence="2">Negative regulator of flagellin synthesis FlgM</fullName>
    </submittedName>
</protein>
<dbReference type="Pfam" id="PF04316">
    <property type="entry name" value="FlgM"/>
    <property type="match status" value="1"/>
</dbReference>
<evidence type="ECO:0000259" key="1">
    <source>
        <dbReference type="Pfam" id="PF04316"/>
    </source>
</evidence>
<gene>
    <name evidence="2" type="ORF">QOZ93_000965</name>
</gene>
<accession>A0ABU0JQ59</accession>
<keyword evidence="2" id="KW-0282">Flagellum</keyword>
<sequence>MKINNVSINKVINIYDNKKQKIESKISKENKDKIEISNLGKKLSSLNCDILQKNSDKRVEEIRKEVQQGTYNRDSKLIAKKLIDVIRNRDI</sequence>
<keyword evidence="2" id="KW-0966">Cell projection</keyword>
<dbReference type="RefSeq" id="WP_307355315.1">
    <property type="nucleotide sequence ID" value="NZ_BAAACJ010000012.1"/>
</dbReference>
<dbReference type="Proteomes" id="UP001224418">
    <property type="component" value="Unassembled WGS sequence"/>
</dbReference>
<organism evidence="2 3">
    <name type="scientific">Hathewaya limosa</name>
    <name type="common">Clostridium limosum</name>
    <dbReference type="NCBI Taxonomy" id="1536"/>
    <lineage>
        <taxon>Bacteria</taxon>
        <taxon>Bacillati</taxon>
        <taxon>Bacillota</taxon>
        <taxon>Clostridia</taxon>
        <taxon>Eubacteriales</taxon>
        <taxon>Clostridiaceae</taxon>
        <taxon>Hathewaya</taxon>
    </lineage>
</organism>
<dbReference type="InterPro" id="IPR031316">
    <property type="entry name" value="FlgM_C"/>
</dbReference>
<name>A0ABU0JQ59_HATLI</name>
<dbReference type="EMBL" id="JAUSWN010000006">
    <property type="protein sequence ID" value="MDQ0479225.1"/>
    <property type="molecule type" value="Genomic_DNA"/>
</dbReference>
<evidence type="ECO:0000313" key="3">
    <source>
        <dbReference type="Proteomes" id="UP001224418"/>
    </source>
</evidence>